<evidence type="ECO:0000256" key="3">
    <source>
        <dbReference type="ARBA" id="ARBA00022741"/>
    </source>
</evidence>
<feature type="domain" description="ABC transporter" evidence="5">
    <location>
        <begin position="2"/>
        <end position="217"/>
    </location>
</feature>
<name>A0A0D0ZXP3_CLOBO</name>
<dbReference type="Gene3D" id="3.40.50.300">
    <property type="entry name" value="P-loop containing nucleotide triphosphate hydrolases"/>
    <property type="match status" value="1"/>
</dbReference>
<dbReference type="Pfam" id="PF00005">
    <property type="entry name" value="ABC_tran"/>
    <property type="match status" value="1"/>
</dbReference>
<comment type="caution">
    <text evidence="6">The sequence shown here is derived from an EMBL/GenBank/DDBJ whole genome shotgun (WGS) entry which is preliminary data.</text>
</comment>
<proteinExistence type="inferred from homology"/>
<dbReference type="InterPro" id="IPR027417">
    <property type="entry name" value="P-loop_NTPase"/>
</dbReference>
<dbReference type="PROSITE" id="PS00211">
    <property type="entry name" value="ABC_TRANSPORTER_1"/>
    <property type="match status" value="1"/>
</dbReference>
<evidence type="ECO:0000313" key="6">
    <source>
        <dbReference type="EMBL" id="KIS23378.1"/>
    </source>
</evidence>
<dbReference type="SMART" id="SM00382">
    <property type="entry name" value="AAA"/>
    <property type="match status" value="1"/>
</dbReference>
<dbReference type="AlphaFoldDB" id="A0A0D0ZXP3"/>
<dbReference type="SUPFAM" id="SSF52540">
    <property type="entry name" value="P-loop containing nucleoside triphosphate hydrolases"/>
    <property type="match status" value="1"/>
</dbReference>
<dbReference type="HOGENOM" id="CLU_000604_1_11_9"/>
<dbReference type="Proteomes" id="UP000032250">
    <property type="component" value="Unassembled WGS sequence"/>
</dbReference>
<keyword evidence="2" id="KW-0813">Transport</keyword>
<dbReference type="InterPro" id="IPR003593">
    <property type="entry name" value="AAA+_ATPase"/>
</dbReference>
<dbReference type="EMBL" id="JXSU01000007">
    <property type="protein sequence ID" value="KIS23378.1"/>
    <property type="molecule type" value="Genomic_DNA"/>
</dbReference>
<accession>A0A0D0ZXP3</accession>
<dbReference type="GO" id="GO:0016887">
    <property type="term" value="F:ATP hydrolysis activity"/>
    <property type="evidence" value="ECO:0007669"/>
    <property type="project" value="InterPro"/>
</dbReference>
<comment type="similarity">
    <text evidence="1">Belongs to the ABC transporter superfamily.</text>
</comment>
<sequence length="217" mass="24383">MIEINNLCFSYTKKKPYILENINLNIKKGQYVSILGSNGSGKSTLLKLILGFLSPTLGDINLKNSKIGYVPQKYENFNSDFPITVEEVLKCHKKVLKIKDSTAIDRALNIVKMTKYRHSLIGNLSGGQRQKIFIARALMGEPELLILDEPSTGIDINSQNEIYKIISHLNSCHNLTVLSVEHNISAALSNSSHLFKIKDGLGKLYTKEQYIKLKEVM</sequence>
<evidence type="ECO:0000313" key="7">
    <source>
        <dbReference type="Proteomes" id="UP000032250"/>
    </source>
</evidence>
<dbReference type="InterPro" id="IPR003439">
    <property type="entry name" value="ABC_transporter-like_ATP-bd"/>
</dbReference>
<gene>
    <name evidence="6" type="ORF">N495_07170</name>
</gene>
<evidence type="ECO:0000259" key="5">
    <source>
        <dbReference type="PROSITE" id="PS50893"/>
    </source>
</evidence>
<protein>
    <submittedName>
        <fullName evidence="6">Metal ABC transporter ATP-binding protein</fullName>
    </submittedName>
</protein>
<dbReference type="PANTHER" id="PTHR42734">
    <property type="entry name" value="METAL TRANSPORT SYSTEM ATP-BINDING PROTEIN TM_0124-RELATED"/>
    <property type="match status" value="1"/>
</dbReference>
<organism evidence="6 7">
    <name type="scientific">Clostridium botulinum B2 450</name>
    <dbReference type="NCBI Taxonomy" id="1379739"/>
    <lineage>
        <taxon>Bacteria</taxon>
        <taxon>Bacillati</taxon>
        <taxon>Bacillota</taxon>
        <taxon>Clostridia</taxon>
        <taxon>Eubacteriales</taxon>
        <taxon>Clostridiaceae</taxon>
        <taxon>Clostridium</taxon>
    </lineage>
</organism>
<dbReference type="PANTHER" id="PTHR42734:SF17">
    <property type="entry name" value="METAL TRANSPORT SYSTEM ATP-BINDING PROTEIN TM_0124-RELATED"/>
    <property type="match status" value="1"/>
</dbReference>
<dbReference type="OrthoDB" id="9806726at2"/>
<dbReference type="GO" id="GO:0005524">
    <property type="term" value="F:ATP binding"/>
    <property type="evidence" value="ECO:0007669"/>
    <property type="project" value="UniProtKB-KW"/>
</dbReference>
<keyword evidence="4 6" id="KW-0067">ATP-binding</keyword>
<evidence type="ECO:0000256" key="1">
    <source>
        <dbReference type="ARBA" id="ARBA00005417"/>
    </source>
</evidence>
<keyword evidence="3" id="KW-0547">Nucleotide-binding</keyword>
<evidence type="ECO:0000256" key="2">
    <source>
        <dbReference type="ARBA" id="ARBA00022448"/>
    </source>
</evidence>
<dbReference type="PROSITE" id="PS50893">
    <property type="entry name" value="ABC_TRANSPORTER_2"/>
    <property type="match status" value="1"/>
</dbReference>
<dbReference type="InterPro" id="IPR017871">
    <property type="entry name" value="ABC_transporter-like_CS"/>
</dbReference>
<reference evidence="6 7" key="1">
    <citation type="submission" date="2014-06" db="EMBL/GenBank/DDBJ databases">
        <title>Genome characterization of distinct group I Clostridium botulinum lineages.</title>
        <authorList>
            <person name="Giordani F."/>
            <person name="Anselmo A."/>
            <person name="Fillo S."/>
            <person name="Palozzi A.M."/>
            <person name="Fortunato A."/>
            <person name="Gentile B."/>
            <person name="Ciammaruconi A."/>
            <person name="Anniballi F."/>
            <person name="De Medici D."/>
            <person name="Lista F."/>
        </authorList>
    </citation>
    <scope>NUCLEOTIDE SEQUENCE [LARGE SCALE GENOMIC DNA]</scope>
    <source>
        <strain evidence="6 7">B2 450</strain>
    </source>
</reference>
<evidence type="ECO:0000256" key="4">
    <source>
        <dbReference type="ARBA" id="ARBA00022840"/>
    </source>
</evidence>
<dbReference type="RefSeq" id="WP_003486743.1">
    <property type="nucleotide sequence ID" value="NZ_JXSU01000007.1"/>
</dbReference>
<dbReference type="PATRIC" id="fig|1379739.3.peg.1771"/>
<dbReference type="InterPro" id="IPR050153">
    <property type="entry name" value="Metal_Ion_Import_ABC"/>
</dbReference>